<accession>A0AA41ZDG4</accession>
<proteinExistence type="predicted"/>
<dbReference type="Pfam" id="PF21834">
    <property type="entry name" value="DUF6894"/>
    <property type="match status" value="1"/>
</dbReference>
<feature type="domain" description="DUF6894" evidence="2">
    <location>
        <begin position="21"/>
        <end position="88"/>
    </location>
</feature>
<sequence>MLRTGILRSAVFRTENRMPTYYFNIHDGGAAPDPEAHELPDLDAAKRVAIRLSGDLIREMGENFWRGEEWRMEVTDESGAVLFGLRFSATPPSAAQPSQLIAEPRNVLGE</sequence>
<name>A0AA41ZDG4_9SPHN</name>
<comment type="caution">
    <text evidence="3">The sequence shown here is derived from an EMBL/GenBank/DDBJ whole genome shotgun (WGS) entry which is preliminary data.</text>
</comment>
<protein>
    <recommendedName>
        <fullName evidence="2">DUF6894 domain-containing protein</fullName>
    </recommendedName>
</protein>
<evidence type="ECO:0000259" key="2">
    <source>
        <dbReference type="Pfam" id="PF21834"/>
    </source>
</evidence>
<evidence type="ECO:0000256" key="1">
    <source>
        <dbReference type="SAM" id="MobiDB-lite"/>
    </source>
</evidence>
<dbReference type="EMBL" id="JANFAV010000004">
    <property type="protein sequence ID" value="MCW6534864.1"/>
    <property type="molecule type" value="Genomic_DNA"/>
</dbReference>
<dbReference type="Proteomes" id="UP001165565">
    <property type="component" value="Unassembled WGS sequence"/>
</dbReference>
<reference evidence="3" key="1">
    <citation type="submission" date="2022-06" db="EMBL/GenBank/DDBJ databases">
        <title>Sphingomonas sp. nov. isolated from rhizosphere soil of tomato.</title>
        <authorList>
            <person name="Dong H."/>
            <person name="Gao R."/>
        </authorList>
    </citation>
    <scope>NUCLEOTIDE SEQUENCE</scope>
    <source>
        <strain evidence="3">MMSM24</strain>
    </source>
</reference>
<organism evidence="3 4">
    <name type="scientific">Sphingomonas lycopersici</name>
    <dbReference type="NCBI Taxonomy" id="2951807"/>
    <lineage>
        <taxon>Bacteria</taxon>
        <taxon>Pseudomonadati</taxon>
        <taxon>Pseudomonadota</taxon>
        <taxon>Alphaproteobacteria</taxon>
        <taxon>Sphingomonadales</taxon>
        <taxon>Sphingomonadaceae</taxon>
        <taxon>Sphingomonas</taxon>
    </lineage>
</organism>
<dbReference type="AlphaFoldDB" id="A0AA41ZDG4"/>
<dbReference type="InterPro" id="IPR054189">
    <property type="entry name" value="DUF6894"/>
</dbReference>
<feature type="region of interest" description="Disordered" evidence="1">
    <location>
        <begin position="91"/>
        <end position="110"/>
    </location>
</feature>
<keyword evidence="4" id="KW-1185">Reference proteome</keyword>
<gene>
    <name evidence="3" type="ORF">NEE01_08710</name>
</gene>
<evidence type="ECO:0000313" key="4">
    <source>
        <dbReference type="Proteomes" id="UP001165565"/>
    </source>
</evidence>
<evidence type="ECO:0000313" key="3">
    <source>
        <dbReference type="EMBL" id="MCW6534864.1"/>
    </source>
</evidence>